<reference evidence="2 3" key="1">
    <citation type="journal article" date="2012" name="Proc. Natl. Acad. Sci. U.S.A.">
        <title>A novel lineage of myoviruses infecting cyanobacteria is widespread in the oceans.</title>
        <authorList>
            <person name="Sabehi G."/>
            <person name="Shaulov L."/>
            <person name="Silver D.H."/>
            <person name="Yanai I."/>
            <person name="Harel A."/>
            <person name="Lindell D."/>
        </authorList>
    </citation>
    <scope>NUCLEOTIDE SEQUENCE [LARGE SCALE GENOMIC DNA]</scope>
</reference>
<dbReference type="GeneID" id="14013875"/>
<proteinExistence type="predicted"/>
<evidence type="ECO:0000313" key="2">
    <source>
        <dbReference type="EMBL" id="AEZ65671.1"/>
    </source>
</evidence>
<evidence type="ECO:0000313" key="3">
    <source>
        <dbReference type="Proteomes" id="UP000007178"/>
    </source>
</evidence>
<feature type="compositionally biased region" description="Pro residues" evidence="1">
    <location>
        <begin position="317"/>
        <end position="363"/>
    </location>
</feature>
<dbReference type="InterPro" id="IPR032675">
    <property type="entry name" value="LRR_dom_sf"/>
</dbReference>
<sequence>MKIYSNFLLEENQVLLPFSKKQSNSFNYVAFENTNIVSNDEARIYKEKSTSGGILIDSFNYQILKELKVTNQGIVTWDDLWIDSELDISIDPKIERINLQRNSLVYVNINEARHCLKELNLEGNETLKSVTITEAQTLEKLDLTNCSQLEVVNLGLSKNIKVLSLKNCRLTEANLQNILCSFTPTKTESGNIIPGTLPPFRKKFSTLLDLTGNEINWGNRKIASKIRLLVSNNWLVLWDNPPPTSVIPIQMYAFFPKNIGDKQIEGYYTGMQIQQIPPTPTAGPTTDPSSQPQAAAQAAQASQASAPAPAQSQSSPSPTPQPTPSPSPTPTPTPQPTPSPTPSPSPAPSPSPSPSPSPTPSPSPSGGYGGGY</sequence>
<dbReference type="Gene3D" id="3.80.10.10">
    <property type="entry name" value="Ribonuclease Inhibitor"/>
    <property type="match status" value="1"/>
</dbReference>
<feature type="region of interest" description="Disordered" evidence="1">
    <location>
        <begin position="274"/>
        <end position="372"/>
    </location>
</feature>
<dbReference type="KEGG" id="vg:14013875"/>
<accession>H6WFU6</accession>
<keyword evidence="3" id="KW-1185">Reference proteome</keyword>
<feature type="compositionally biased region" description="Low complexity" evidence="1">
    <location>
        <begin position="282"/>
        <end position="316"/>
    </location>
</feature>
<evidence type="ECO:0008006" key="4">
    <source>
        <dbReference type="Google" id="ProtNLM"/>
    </source>
</evidence>
<dbReference type="SUPFAM" id="SSF52058">
    <property type="entry name" value="L domain-like"/>
    <property type="match status" value="1"/>
</dbReference>
<protein>
    <recommendedName>
        <fullName evidence="4">Leucine-rich repeat domain-containing protein</fullName>
    </recommendedName>
</protein>
<dbReference type="Proteomes" id="UP000007178">
    <property type="component" value="Segment"/>
</dbReference>
<dbReference type="EMBL" id="JQ245707">
    <property type="protein sequence ID" value="AEZ65671.1"/>
    <property type="molecule type" value="Genomic_DNA"/>
</dbReference>
<name>H6WFU6_9CAUD</name>
<evidence type="ECO:0000256" key="1">
    <source>
        <dbReference type="SAM" id="MobiDB-lite"/>
    </source>
</evidence>
<dbReference type="RefSeq" id="YP_007006084.1">
    <property type="nucleotide sequence ID" value="NC_019516.2"/>
</dbReference>
<organism evidence="2 3">
    <name type="scientific">Cyanophage S-TIM5</name>
    <dbReference type="NCBI Taxonomy" id="1137745"/>
    <lineage>
        <taxon>Viruses</taxon>
        <taxon>Duplodnaviria</taxon>
        <taxon>Heunggongvirae</taxon>
        <taxon>Uroviricota</taxon>
        <taxon>Caudoviricetes</taxon>
        <taxon>Aurunvirus</taxon>
        <taxon>Aurunvirus STIM5</taxon>
    </lineage>
</organism>